<evidence type="ECO:0000313" key="4">
    <source>
        <dbReference type="Proteomes" id="UP000252530"/>
    </source>
</evidence>
<keyword evidence="2" id="KW-0812">Transmembrane</keyword>
<dbReference type="Proteomes" id="UP000252530">
    <property type="component" value="Unassembled WGS sequence"/>
</dbReference>
<keyword evidence="4" id="KW-1185">Reference proteome</keyword>
<feature type="compositionally biased region" description="Low complexity" evidence="1">
    <location>
        <begin position="32"/>
        <end position="46"/>
    </location>
</feature>
<evidence type="ECO:0000313" key="3">
    <source>
        <dbReference type="EMBL" id="RBP97510.1"/>
    </source>
</evidence>
<keyword evidence="2" id="KW-0472">Membrane</keyword>
<dbReference type="AlphaFoldDB" id="A0A366K6Y6"/>
<reference evidence="3 4" key="1">
    <citation type="submission" date="2017-10" db="EMBL/GenBank/DDBJ databases">
        <title>Bifidobacterium xylocopum sp. nov. and Bifidobacterium aemilianum sp. nov., from the carpenter bee (Xylocopa violacea) digestive tract.</title>
        <authorList>
            <person name="Alberoni D."/>
            <person name="Baffoni L."/>
            <person name="Di Gioia D."/>
            <person name="Gaggia F."/>
            <person name="Biavati B."/>
        </authorList>
    </citation>
    <scope>NUCLEOTIDE SEQUENCE [LARGE SCALE GENOMIC DNA]</scope>
    <source>
        <strain evidence="3 4">XV10</strain>
    </source>
</reference>
<feature type="region of interest" description="Disordered" evidence="1">
    <location>
        <begin position="1"/>
        <end position="46"/>
    </location>
</feature>
<name>A0A366K6Y6_9BIFI</name>
<keyword evidence="2" id="KW-1133">Transmembrane helix</keyword>
<feature type="transmembrane region" description="Helical" evidence="2">
    <location>
        <begin position="72"/>
        <end position="94"/>
    </location>
</feature>
<proteinExistence type="predicted"/>
<feature type="transmembrane region" description="Helical" evidence="2">
    <location>
        <begin position="106"/>
        <end position="128"/>
    </location>
</feature>
<gene>
    <name evidence="3" type="ORF">CRD60_05790</name>
</gene>
<sequence length="150" mass="15753">MSESADGRDCGQTEQIPLYATTPPRSQQDSHSSPGNPGAGSASAGQAYIPVDRMSQPVQEFVPRTGPSPVTIVLGCILLILALAGLLVGLSFPQTFFAGWVFEPKIIIAVLCGVLGAILLAGAAIWALTREVHARKEHQSQTGDADQQES</sequence>
<organism evidence="3 4">
    <name type="scientific">Bifidobacterium aemilianum</name>
    <dbReference type="NCBI Taxonomy" id="2493120"/>
    <lineage>
        <taxon>Bacteria</taxon>
        <taxon>Bacillati</taxon>
        <taxon>Actinomycetota</taxon>
        <taxon>Actinomycetes</taxon>
        <taxon>Bifidobacteriales</taxon>
        <taxon>Bifidobacteriaceae</taxon>
        <taxon>Bifidobacterium</taxon>
    </lineage>
</organism>
<accession>A0A366K6Y6</accession>
<evidence type="ECO:0000256" key="2">
    <source>
        <dbReference type="SAM" id="Phobius"/>
    </source>
</evidence>
<dbReference type="EMBL" id="PDCG01000005">
    <property type="protein sequence ID" value="RBP97510.1"/>
    <property type="molecule type" value="Genomic_DNA"/>
</dbReference>
<evidence type="ECO:0000256" key="1">
    <source>
        <dbReference type="SAM" id="MobiDB-lite"/>
    </source>
</evidence>
<feature type="compositionally biased region" description="Basic and acidic residues" evidence="1">
    <location>
        <begin position="1"/>
        <end position="11"/>
    </location>
</feature>
<comment type="caution">
    <text evidence="3">The sequence shown here is derived from an EMBL/GenBank/DDBJ whole genome shotgun (WGS) entry which is preliminary data.</text>
</comment>
<protein>
    <submittedName>
        <fullName evidence="3">Uncharacterized protein</fullName>
    </submittedName>
</protein>